<sequence length="137" mass="15316">MTISMGFPFGDGENKKELLIPKGDEVADTGDDLVMEFNVEFKPIDHPLEPLDEDRPVKCPLQNSSVLNNGEARMKRSASARISRKRPELRVLNEGAEVSTKPQVRAACKRHQTLPRNHSRPPLSRSRSISSGILQML</sequence>
<accession>A0ACC2MNQ7</accession>
<comment type="caution">
    <text evidence="1">The sequence shown here is derived from an EMBL/GenBank/DDBJ whole genome shotgun (WGS) entry which is preliminary data.</text>
</comment>
<proteinExistence type="predicted"/>
<keyword evidence="2" id="KW-1185">Reference proteome</keyword>
<reference evidence="1 2" key="1">
    <citation type="journal article" date="2022" name="Hortic Res">
        <title>A haplotype resolved chromosomal level avocado genome allows analysis of novel avocado genes.</title>
        <authorList>
            <person name="Nath O."/>
            <person name="Fletcher S.J."/>
            <person name="Hayward A."/>
            <person name="Shaw L.M."/>
            <person name="Masouleh A.K."/>
            <person name="Furtado A."/>
            <person name="Henry R.J."/>
            <person name="Mitter N."/>
        </authorList>
    </citation>
    <scope>NUCLEOTIDE SEQUENCE [LARGE SCALE GENOMIC DNA]</scope>
    <source>
        <strain evidence="2">cv. Hass</strain>
    </source>
</reference>
<organism evidence="1 2">
    <name type="scientific">Persea americana</name>
    <name type="common">Avocado</name>
    <dbReference type="NCBI Taxonomy" id="3435"/>
    <lineage>
        <taxon>Eukaryota</taxon>
        <taxon>Viridiplantae</taxon>
        <taxon>Streptophyta</taxon>
        <taxon>Embryophyta</taxon>
        <taxon>Tracheophyta</taxon>
        <taxon>Spermatophyta</taxon>
        <taxon>Magnoliopsida</taxon>
        <taxon>Magnoliidae</taxon>
        <taxon>Laurales</taxon>
        <taxon>Lauraceae</taxon>
        <taxon>Persea</taxon>
    </lineage>
</organism>
<evidence type="ECO:0000313" key="1">
    <source>
        <dbReference type="EMBL" id="KAJ8647284.1"/>
    </source>
</evidence>
<dbReference type="Proteomes" id="UP001234297">
    <property type="component" value="Chromosome 1"/>
</dbReference>
<name>A0ACC2MNQ7_PERAE</name>
<protein>
    <submittedName>
        <fullName evidence="1">Uncharacterized protein</fullName>
    </submittedName>
</protein>
<gene>
    <name evidence="1" type="ORF">MRB53_000307</name>
</gene>
<dbReference type="EMBL" id="CM056809">
    <property type="protein sequence ID" value="KAJ8647284.1"/>
    <property type="molecule type" value="Genomic_DNA"/>
</dbReference>
<evidence type="ECO:0000313" key="2">
    <source>
        <dbReference type="Proteomes" id="UP001234297"/>
    </source>
</evidence>